<evidence type="ECO:0000313" key="6">
    <source>
        <dbReference type="EMBL" id="MBY09841.1"/>
    </source>
</evidence>
<proteinExistence type="inferred from homology"/>
<dbReference type="EMBL" id="GGLE01005715">
    <property type="protein sequence ID" value="MBY09841.1"/>
    <property type="molecule type" value="Transcribed_RNA"/>
</dbReference>
<reference evidence="6" key="1">
    <citation type="submission" date="2018-03" db="EMBL/GenBank/DDBJ databases">
        <title>The relapsing fever spirochete Borrelia turicatae persists in the highly oxidative environment of its soft-bodied tick vector.</title>
        <authorList>
            <person name="Bourret T.J."/>
            <person name="Boyle W.K."/>
            <person name="Valenzuela J.G."/>
            <person name="Oliveira F."/>
            <person name="Lopez J.E."/>
        </authorList>
    </citation>
    <scope>NUCLEOTIDE SEQUENCE</scope>
    <source>
        <strain evidence="6">Kansas strain/isolate</strain>
        <tissue evidence="6">Salivary glands</tissue>
    </source>
</reference>
<dbReference type="GO" id="GO:0007017">
    <property type="term" value="P:microtubule-based process"/>
    <property type="evidence" value="ECO:0007669"/>
    <property type="project" value="InterPro"/>
</dbReference>
<keyword evidence="3" id="KW-0963">Cytoplasm</keyword>
<name>A0A2R5LK10_9ACAR</name>
<evidence type="ECO:0000256" key="4">
    <source>
        <dbReference type="ARBA" id="ARBA00023017"/>
    </source>
</evidence>
<evidence type="ECO:0000256" key="2">
    <source>
        <dbReference type="ARBA" id="ARBA00006176"/>
    </source>
</evidence>
<evidence type="ECO:0000256" key="3">
    <source>
        <dbReference type="ARBA" id="ARBA00022490"/>
    </source>
</evidence>
<dbReference type="KEGG" id="oti:135374285"/>
<comment type="similarity">
    <text evidence="2">Belongs to the dynactin subunit 2 family.</text>
</comment>
<dbReference type="Pfam" id="PF04912">
    <property type="entry name" value="Dynamitin"/>
    <property type="match status" value="1"/>
</dbReference>
<dbReference type="AlphaFoldDB" id="A0A2R5LK10"/>
<organism evidence="6">
    <name type="scientific">Ornithodoros turicata</name>
    <dbReference type="NCBI Taxonomy" id="34597"/>
    <lineage>
        <taxon>Eukaryota</taxon>
        <taxon>Metazoa</taxon>
        <taxon>Ecdysozoa</taxon>
        <taxon>Arthropoda</taxon>
        <taxon>Chelicerata</taxon>
        <taxon>Arachnida</taxon>
        <taxon>Acari</taxon>
        <taxon>Parasitiformes</taxon>
        <taxon>Ixodida</taxon>
        <taxon>Ixodoidea</taxon>
        <taxon>Argasidae</taxon>
        <taxon>Ornithodorinae</taxon>
        <taxon>Ornithodoros</taxon>
    </lineage>
</organism>
<evidence type="ECO:0000256" key="1">
    <source>
        <dbReference type="ARBA" id="ARBA00004496"/>
    </source>
</evidence>
<dbReference type="PANTHER" id="PTHR15346">
    <property type="entry name" value="DYNACTIN SUBUNIT"/>
    <property type="match status" value="1"/>
</dbReference>
<protein>
    <submittedName>
        <fullName evidence="6">Putative dynactin subunit</fullName>
    </submittedName>
</protein>
<accession>A0A2R5LK10</accession>
<dbReference type="GeneID" id="135374285"/>
<keyword evidence="5" id="KW-0175">Coiled coil</keyword>
<sequence>MADSKYAGLPGIAHDQPDVYETDELPEAEQVISDAYVDQSDSVEKLSLSATDAYNRFKGCIVDNSASDFTEGISRTHARGYDVISGEWEMAGDKEKESPEQKWRRLQCEVKELITDVDAIKESIQEGDKQGSGIAPGQLLQSVAQMQKMLLDLNLEHTLGPDALFCLSDPQAALRKKMFAQLEMLKAGSSSKGDSPAVPPTRGHPTVPAGGFAYELYYRPEYSKLQETAKLAMLEDRIKKLENIVGFDSQKLAMLTGPTNGKSLIEVANHLSSKLFLLEAPNIEQVEARLLVLQQRLQQLSEKRVLQEDADRQSKVNELYELLRKADTLSDSLPRVVERLVCLQDIHEQALHFSKALNQLDLVQQHLSLGLKNNDKSLSDVQKNFVQNIETINKNISLLESKLSQLKK</sequence>
<dbReference type="GO" id="GO:0005869">
    <property type="term" value="C:dynactin complex"/>
    <property type="evidence" value="ECO:0007669"/>
    <property type="project" value="InterPro"/>
</dbReference>
<feature type="coiled-coil region" evidence="5">
    <location>
        <begin position="283"/>
        <end position="310"/>
    </location>
</feature>
<dbReference type="GO" id="GO:0030286">
    <property type="term" value="C:dynein complex"/>
    <property type="evidence" value="ECO:0007669"/>
    <property type="project" value="UniProtKB-KW"/>
</dbReference>
<dbReference type="InterPro" id="IPR028133">
    <property type="entry name" value="Dynamitin"/>
</dbReference>
<dbReference type="RefSeq" id="XP_064463340.1">
    <property type="nucleotide sequence ID" value="XM_064607270.1"/>
</dbReference>
<keyword evidence="4" id="KW-0243">Dynein</keyword>
<dbReference type="GO" id="GO:0005737">
    <property type="term" value="C:cytoplasm"/>
    <property type="evidence" value="ECO:0007669"/>
    <property type="project" value="UniProtKB-SubCell"/>
</dbReference>
<evidence type="ECO:0000256" key="5">
    <source>
        <dbReference type="SAM" id="Coils"/>
    </source>
</evidence>
<comment type="subcellular location">
    <subcellularLocation>
        <location evidence="1">Cytoplasm</location>
    </subcellularLocation>
</comment>